<dbReference type="PROSITE" id="PS51186">
    <property type="entry name" value="GNAT"/>
    <property type="match status" value="1"/>
</dbReference>
<dbReference type="InterPro" id="IPR041380">
    <property type="entry name" value="Acetyltransf_17"/>
</dbReference>
<sequence length="312" mass="35255">MNPPLSYASLERDREPARLGEILGQCFNLSSPEYWDYYANNIGLENFRIVRQGETLQGGLALIKMGQWFGGQRVPMTGIAAVGIAPEYRGTGAAKTLMSEALRELQAQNTPLSVLYAATQRPYRNAGYEQAGTYCLREIATDTIILRQSDRTLLVERLPLEIESFSALYTQWAKQNPGNLARPPLLWKLLLEPPGEKVFAYRLGNEGYVIFRQVPEPKAQLILLDWVALTPQAVSRLWTFLADHRSQILSIQWCGSLVEPLLLALPEQTETLKKQERWMLRIVDVAQALSQRGYQESGYKTPSFRAALCFLC</sequence>
<gene>
    <name evidence="2" type="ORF">BH720_09235</name>
</gene>
<organism evidence="2">
    <name type="scientific">Desertifilum tharense IPPAS B-1220</name>
    <dbReference type="NCBI Taxonomy" id="1781255"/>
    <lineage>
        <taxon>Bacteria</taxon>
        <taxon>Bacillati</taxon>
        <taxon>Cyanobacteriota</taxon>
        <taxon>Cyanophyceae</taxon>
        <taxon>Desertifilales</taxon>
        <taxon>Desertifilaceae</taxon>
        <taxon>Desertifilum</taxon>
    </lineage>
</organism>
<accession>A0A1E5QM41</accession>
<dbReference type="PANTHER" id="PTHR37817">
    <property type="entry name" value="N-ACETYLTRANSFERASE EIS"/>
    <property type="match status" value="1"/>
</dbReference>
<dbReference type="OrthoDB" id="3498897at2"/>
<feature type="domain" description="N-acetyltransferase" evidence="1">
    <location>
        <begin position="5"/>
        <end position="151"/>
    </location>
</feature>
<proteinExistence type="predicted"/>
<dbReference type="GO" id="GO:0034069">
    <property type="term" value="F:aminoglycoside N-acetyltransferase activity"/>
    <property type="evidence" value="ECO:0007669"/>
    <property type="project" value="TreeGrafter"/>
</dbReference>
<dbReference type="InterPro" id="IPR016181">
    <property type="entry name" value="Acyl_CoA_acyltransferase"/>
</dbReference>
<dbReference type="CDD" id="cd04301">
    <property type="entry name" value="NAT_SF"/>
    <property type="match status" value="1"/>
</dbReference>
<evidence type="ECO:0000259" key="1">
    <source>
        <dbReference type="PROSITE" id="PS51186"/>
    </source>
</evidence>
<name>A0A1E5QM41_9CYAN</name>
<dbReference type="EMBL" id="MJGC01000050">
    <property type="protein sequence ID" value="OEJ75423.1"/>
    <property type="molecule type" value="Genomic_DNA"/>
</dbReference>
<reference evidence="2" key="1">
    <citation type="submission" date="2016-09" db="EMBL/GenBank/DDBJ databases">
        <title>Draft genome of thermotolerant cyanobacterium Desertifilum sp. strain IPPAS B-1220.</title>
        <authorList>
            <person name="Sinetova M.A."/>
            <person name="Bolakhan K."/>
            <person name="Zayadan B.K."/>
            <person name="Mironov K.S."/>
            <person name="Ustinova V."/>
            <person name="Kupriyanova E.V."/>
            <person name="Sidorov R.A."/>
            <person name="Skrypnik A.N."/>
            <person name="Gogoleva N.E."/>
            <person name="Gogolev Y.V."/>
            <person name="Los D.A."/>
        </authorList>
    </citation>
    <scope>NUCLEOTIDE SEQUENCE [LARGE SCALE GENOMIC DNA]</scope>
    <source>
        <strain evidence="2">IPPAS B-1220</strain>
    </source>
</reference>
<dbReference type="GO" id="GO:0030649">
    <property type="term" value="P:aminoglycoside antibiotic catabolic process"/>
    <property type="evidence" value="ECO:0007669"/>
    <property type="project" value="TreeGrafter"/>
</dbReference>
<dbReference type="STRING" id="1781255.BH720_09235"/>
<dbReference type="SUPFAM" id="SSF55729">
    <property type="entry name" value="Acyl-CoA N-acyltransferases (Nat)"/>
    <property type="match status" value="1"/>
</dbReference>
<protein>
    <recommendedName>
        <fullName evidence="1">N-acetyltransferase domain-containing protein</fullName>
    </recommendedName>
</protein>
<dbReference type="Pfam" id="PF13527">
    <property type="entry name" value="Acetyltransf_9"/>
    <property type="match status" value="1"/>
</dbReference>
<evidence type="ECO:0000313" key="2">
    <source>
        <dbReference type="EMBL" id="OEJ75423.1"/>
    </source>
</evidence>
<comment type="caution">
    <text evidence="2">The sequence shown here is derived from an EMBL/GenBank/DDBJ whole genome shotgun (WGS) entry which is preliminary data.</text>
</comment>
<dbReference type="AlphaFoldDB" id="A0A1E5QM41"/>
<dbReference type="Gene3D" id="3.40.630.30">
    <property type="match status" value="2"/>
</dbReference>
<dbReference type="InterPro" id="IPR000182">
    <property type="entry name" value="GNAT_dom"/>
</dbReference>
<dbReference type="PANTHER" id="PTHR37817:SF1">
    <property type="entry name" value="N-ACETYLTRANSFERASE EIS"/>
    <property type="match status" value="1"/>
</dbReference>
<dbReference type="RefSeq" id="WP_069966903.1">
    <property type="nucleotide sequence ID" value="NZ_CM124774.1"/>
</dbReference>
<dbReference type="Pfam" id="PF17668">
    <property type="entry name" value="Acetyltransf_17"/>
    <property type="match status" value="1"/>
</dbReference>
<dbReference type="InterPro" id="IPR051554">
    <property type="entry name" value="Acetyltransferase_Eis"/>
</dbReference>